<protein>
    <submittedName>
        <fullName evidence="1">Uncharacterized protein</fullName>
    </submittedName>
</protein>
<evidence type="ECO:0000313" key="2">
    <source>
        <dbReference type="Proteomes" id="UP001464891"/>
    </source>
</evidence>
<proteinExistence type="predicted"/>
<reference evidence="1 2" key="1">
    <citation type="submission" date="2022-04" db="EMBL/GenBank/DDBJ databases">
        <title>Positive selection, recombination, and allopatry shape intraspecific diversity of widespread and dominant cyanobacteria.</title>
        <authorList>
            <person name="Wei J."/>
            <person name="Shu W."/>
            <person name="Hu C."/>
        </authorList>
    </citation>
    <scope>NUCLEOTIDE SEQUENCE [LARGE SCALE GENOMIC DNA]</scope>
    <source>
        <strain evidence="1 2">GB2-A4</strain>
    </source>
</reference>
<comment type="caution">
    <text evidence="1">The sequence shown here is derived from an EMBL/GenBank/DDBJ whole genome shotgun (WGS) entry which is preliminary data.</text>
</comment>
<dbReference type="RefSeq" id="WP_190431819.1">
    <property type="nucleotide sequence ID" value="NZ_JAMPKM010000001.1"/>
</dbReference>
<evidence type="ECO:0000313" key="1">
    <source>
        <dbReference type="EMBL" id="MEP0816120.1"/>
    </source>
</evidence>
<gene>
    <name evidence="1" type="ORF">NC998_03305</name>
</gene>
<sequence length="46" mass="4788">MGHNYALSTVVVSLGASVTDTGNGVDSLVLLWLNDLRVAVWVSSGN</sequence>
<accession>A0ABV0J2Y4</accession>
<dbReference type="EMBL" id="JAMPKM010000001">
    <property type="protein sequence ID" value="MEP0816120.1"/>
    <property type="molecule type" value="Genomic_DNA"/>
</dbReference>
<dbReference type="Proteomes" id="UP001464891">
    <property type="component" value="Unassembled WGS sequence"/>
</dbReference>
<organism evidence="1 2">
    <name type="scientific">Trichocoleus desertorum GB2-A4</name>
    <dbReference type="NCBI Taxonomy" id="2933944"/>
    <lineage>
        <taxon>Bacteria</taxon>
        <taxon>Bacillati</taxon>
        <taxon>Cyanobacteriota</taxon>
        <taxon>Cyanophyceae</taxon>
        <taxon>Leptolyngbyales</taxon>
        <taxon>Trichocoleusaceae</taxon>
        <taxon>Trichocoleus</taxon>
    </lineage>
</organism>
<keyword evidence="2" id="KW-1185">Reference proteome</keyword>
<name>A0ABV0J2Y4_9CYAN</name>